<accession>A0ABD2YU44</accession>
<organism evidence="1 2">
    <name type="scientific">Cinchona calisaya</name>
    <dbReference type="NCBI Taxonomy" id="153742"/>
    <lineage>
        <taxon>Eukaryota</taxon>
        <taxon>Viridiplantae</taxon>
        <taxon>Streptophyta</taxon>
        <taxon>Embryophyta</taxon>
        <taxon>Tracheophyta</taxon>
        <taxon>Spermatophyta</taxon>
        <taxon>Magnoliopsida</taxon>
        <taxon>eudicotyledons</taxon>
        <taxon>Gunneridae</taxon>
        <taxon>Pentapetalae</taxon>
        <taxon>asterids</taxon>
        <taxon>lamiids</taxon>
        <taxon>Gentianales</taxon>
        <taxon>Rubiaceae</taxon>
        <taxon>Cinchonoideae</taxon>
        <taxon>Cinchoneae</taxon>
        <taxon>Cinchona</taxon>
    </lineage>
</organism>
<comment type="caution">
    <text evidence="1">The sequence shown here is derived from an EMBL/GenBank/DDBJ whole genome shotgun (WGS) entry which is preliminary data.</text>
</comment>
<dbReference type="Proteomes" id="UP001630127">
    <property type="component" value="Unassembled WGS sequence"/>
</dbReference>
<keyword evidence="2" id="KW-1185">Reference proteome</keyword>
<sequence>MCCANKIFAVAISLPESKTTLPTFLRNFFQGPSYTVRIHERIFRRTPWSTESFSTFLRFRLSSGLVDCHSGTKVVYAISSILLSSDTKFTRPSRIKKCL</sequence>
<protein>
    <submittedName>
        <fullName evidence="1">Uncharacterized protein</fullName>
    </submittedName>
</protein>
<dbReference type="EMBL" id="JBJUIK010000012">
    <property type="protein sequence ID" value="KAL3510391.1"/>
    <property type="molecule type" value="Genomic_DNA"/>
</dbReference>
<reference evidence="1 2" key="1">
    <citation type="submission" date="2024-11" db="EMBL/GenBank/DDBJ databases">
        <title>A near-complete genome assembly of Cinchona calisaya.</title>
        <authorList>
            <person name="Lian D.C."/>
            <person name="Zhao X.W."/>
            <person name="Wei L."/>
        </authorList>
    </citation>
    <scope>NUCLEOTIDE SEQUENCE [LARGE SCALE GENOMIC DNA]</scope>
    <source>
        <tissue evidence="1">Nenye</tissue>
    </source>
</reference>
<proteinExistence type="predicted"/>
<name>A0ABD2YU44_9GENT</name>
<evidence type="ECO:0000313" key="1">
    <source>
        <dbReference type="EMBL" id="KAL3510391.1"/>
    </source>
</evidence>
<gene>
    <name evidence="1" type="ORF">ACH5RR_029792</name>
</gene>
<dbReference type="AlphaFoldDB" id="A0ABD2YU44"/>
<evidence type="ECO:0000313" key="2">
    <source>
        <dbReference type="Proteomes" id="UP001630127"/>
    </source>
</evidence>